<reference evidence="8 9" key="1">
    <citation type="journal article" date="2020" name="ISME J.">
        <title>Uncovering the hidden diversity of litter-decomposition mechanisms in mushroom-forming fungi.</title>
        <authorList>
            <person name="Floudas D."/>
            <person name="Bentzer J."/>
            <person name="Ahren D."/>
            <person name="Johansson T."/>
            <person name="Persson P."/>
            <person name="Tunlid A."/>
        </authorList>
    </citation>
    <scope>NUCLEOTIDE SEQUENCE [LARGE SCALE GENOMIC DNA]</scope>
    <source>
        <strain evidence="8 9">CBS 146.42</strain>
    </source>
</reference>
<evidence type="ECO:0000256" key="2">
    <source>
        <dbReference type="ARBA" id="ARBA00009154"/>
    </source>
</evidence>
<dbReference type="AlphaFoldDB" id="A0A8H5FWV5"/>
<dbReference type="InterPro" id="IPR007146">
    <property type="entry name" value="Sas10/Utp3/C1D"/>
</dbReference>
<protein>
    <recommendedName>
        <fullName evidence="6">Exosome complex protein</fullName>
    </recommendedName>
</protein>
<sequence>MAAETNKIKAKLANLDSSLSDLESSLEPILSQSLPESIIGLEVIQQAKLQTLLPYLVYDLVFIYLKAKGVDPKTHSVISELDRVRQYFEKITKAENPPTRRSEVDKDAAGRFIKHAIAGVVSKPNASPSGDTSPSTSVPVKVTPKMIARAQYERTLGQSRGKSEDDELQVYDEHDSESPANDGGDGNRTTDVAAKERPISSSFSKRRRPAVDPFAGYGDDTSTPESLPSNKKNRRYSTGSDSVVGSPPKSKKKKKAKKSS</sequence>
<keyword evidence="4 6" id="KW-0694">RNA-binding</keyword>
<dbReference type="OrthoDB" id="1421013at2759"/>
<feature type="compositionally biased region" description="Polar residues" evidence="7">
    <location>
        <begin position="124"/>
        <end position="138"/>
    </location>
</feature>
<comment type="caution">
    <text evidence="8">The sequence shown here is derived from an EMBL/GenBank/DDBJ whole genome shotgun (WGS) entry which is preliminary data.</text>
</comment>
<dbReference type="EMBL" id="JAACJO010000011">
    <property type="protein sequence ID" value="KAF5352705.1"/>
    <property type="molecule type" value="Genomic_DNA"/>
</dbReference>
<evidence type="ECO:0000313" key="9">
    <source>
        <dbReference type="Proteomes" id="UP000559027"/>
    </source>
</evidence>
<dbReference type="GO" id="GO:0003677">
    <property type="term" value="F:DNA binding"/>
    <property type="evidence" value="ECO:0007669"/>
    <property type="project" value="TreeGrafter"/>
</dbReference>
<dbReference type="Pfam" id="PF04000">
    <property type="entry name" value="Sas10_Utp3"/>
    <property type="match status" value="1"/>
</dbReference>
<evidence type="ECO:0000313" key="8">
    <source>
        <dbReference type="EMBL" id="KAF5352705.1"/>
    </source>
</evidence>
<comment type="function">
    <text evidence="6">Required for exosome-dependent processing of pre-rRNA and small nucleolar RNA (snRNA) precursors. Involved in processing of 35S pre-rRNA at the A0, A1 and A2 sites.</text>
</comment>
<evidence type="ECO:0000256" key="1">
    <source>
        <dbReference type="ARBA" id="ARBA00004123"/>
    </source>
</evidence>
<feature type="compositionally biased region" description="Basic residues" evidence="7">
    <location>
        <begin position="249"/>
        <end position="260"/>
    </location>
</feature>
<organism evidence="8 9">
    <name type="scientific">Leucocoprinus leucothites</name>
    <dbReference type="NCBI Taxonomy" id="201217"/>
    <lineage>
        <taxon>Eukaryota</taxon>
        <taxon>Fungi</taxon>
        <taxon>Dikarya</taxon>
        <taxon>Basidiomycota</taxon>
        <taxon>Agaricomycotina</taxon>
        <taxon>Agaricomycetes</taxon>
        <taxon>Agaricomycetidae</taxon>
        <taxon>Agaricales</taxon>
        <taxon>Agaricineae</taxon>
        <taxon>Agaricaceae</taxon>
        <taxon>Leucocoprinus</taxon>
    </lineage>
</organism>
<evidence type="ECO:0000256" key="7">
    <source>
        <dbReference type="SAM" id="MobiDB-lite"/>
    </source>
</evidence>
<dbReference type="GO" id="GO:0000460">
    <property type="term" value="P:maturation of 5.8S rRNA"/>
    <property type="evidence" value="ECO:0007669"/>
    <property type="project" value="TreeGrafter"/>
</dbReference>
<evidence type="ECO:0000256" key="4">
    <source>
        <dbReference type="ARBA" id="ARBA00022884"/>
    </source>
</evidence>
<evidence type="ECO:0000256" key="3">
    <source>
        <dbReference type="ARBA" id="ARBA00022552"/>
    </source>
</evidence>
<dbReference type="GO" id="GO:0010468">
    <property type="term" value="P:regulation of gene expression"/>
    <property type="evidence" value="ECO:0007669"/>
    <property type="project" value="TreeGrafter"/>
</dbReference>
<proteinExistence type="inferred from homology"/>
<dbReference type="InterPro" id="IPR011082">
    <property type="entry name" value="Exosome-assoc_fac/DNA_repair"/>
</dbReference>
<evidence type="ECO:0000256" key="6">
    <source>
        <dbReference type="RuleBase" id="RU368003"/>
    </source>
</evidence>
<evidence type="ECO:0000256" key="5">
    <source>
        <dbReference type="ARBA" id="ARBA00023242"/>
    </source>
</evidence>
<dbReference type="GO" id="GO:0005730">
    <property type="term" value="C:nucleolus"/>
    <property type="evidence" value="ECO:0007669"/>
    <property type="project" value="TreeGrafter"/>
</dbReference>
<dbReference type="GO" id="GO:0003723">
    <property type="term" value="F:RNA binding"/>
    <property type="evidence" value="ECO:0007669"/>
    <property type="project" value="UniProtKB-UniRule"/>
</dbReference>
<comment type="subcellular location">
    <subcellularLocation>
        <location evidence="1 6">Nucleus</location>
    </subcellularLocation>
</comment>
<keyword evidence="9" id="KW-1185">Reference proteome</keyword>
<dbReference type="PANTHER" id="PTHR15341:SF3">
    <property type="entry name" value="NUCLEAR NUCLEIC ACID-BINDING PROTEIN C1D"/>
    <property type="match status" value="1"/>
</dbReference>
<accession>A0A8H5FWV5</accession>
<dbReference type="PANTHER" id="PTHR15341">
    <property type="entry name" value="SUN-COR STEROID HORMONE RECEPTOR CO-REPRESSOR"/>
    <property type="match status" value="1"/>
</dbReference>
<feature type="compositionally biased region" description="Polar residues" evidence="7">
    <location>
        <begin position="220"/>
        <end position="243"/>
    </location>
</feature>
<comment type="similarity">
    <text evidence="2 6">Belongs to the C1D family.</text>
</comment>
<keyword evidence="3 6" id="KW-0698">rRNA processing</keyword>
<gene>
    <name evidence="8" type="ORF">D9756_005859</name>
</gene>
<keyword evidence="5 6" id="KW-0539">Nucleus</keyword>
<dbReference type="GO" id="GO:0000178">
    <property type="term" value="C:exosome (RNase complex)"/>
    <property type="evidence" value="ECO:0007669"/>
    <property type="project" value="TreeGrafter"/>
</dbReference>
<feature type="region of interest" description="Disordered" evidence="7">
    <location>
        <begin position="122"/>
        <end position="260"/>
    </location>
</feature>
<dbReference type="Proteomes" id="UP000559027">
    <property type="component" value="Unassembled WGS sequence"/>
</dbReference>
<name>A0A8H5FWV5_9AGAR</name>